<evidence type="ECO:0000313" key="4">
    <source>
        <dbReference type="EMBL" id="HJC64263.1"/>
    </source>
</evidence>
<dbReference type="PANTHER" id="PTHR42715:SF10">
    <property type="entry name" value="BETA-GLUCOSIDASE"/>
    <property type="match status" value="1"/>
</dbReference>
<protein>
    <submittedName>
        <fullName evidence="4">Glycoside hydrolase family 3 C-terminal domain-containing protein</fullName>
    </submittedName>
</protein>
<dbReference type="InterPro" id="IPR001764">
    <property type="entry name" value="Glyco_hydro_3_N"/>
</dbReference>
<dbReference type="Pfam" id="PF01915">
    <property type="entry name" value="Glyco_hydro_3_C"/>
    <property type="match status" value="1"/>
</dbReference>
<dbReference type="InterPro" id="IPR050288">
    <property type="entry name" value="Cellulose_deg_GH3"/>
</dbReference>
<dbReference type="GO" id="GO:0005975">
    <property type="term" value="P:carbohydrate metabolic process"/>
    <property type="evidence" value="ECO:0007669"/>
    <property type="project" value="InterPro"/>
</dbReference>
<proteinExistence type="inferred from homology"/>
<keyword evidence="2 4" id="KW-0378">Hydrolase</keyword>
<comment type="similarity">
    <text evidence="1">Belongs to the glycosyl hydrolase 3 family.</text>
</comment>
<reference evidence="4" key="1">
    <citation type="journal article" date="2021" name="PeerJ">
        <title>Extensive microbial diversity within the chicken gut microbiome revealed by metagenomics and culture.</title>
        <authorList>
            <person name="Gilroy R."/>
            <person name="Ravi A."/>
            <person name="Getino M."/>
            <person name="Pursley I."/>
            <person name="Horton D.L."/>
            <person name="Alikhan N.F."/>
            <person name="Baker D."/>
            <person name="Gharbi K."/>
            <person name="Hall N."/>
            <person name="Watson M."/>
            <person name="Adriaenssens E.M."/>
            <person name="Foster-Nyarko E."/>
            <person name="Jarju S."/>
            <person name="Secka A."/>
            <person name="Antonio M."/>
            <person name="Oren A."/>
            <person name="Chaudhuri R.R."/>
            <person name="La Ragione R."/>
            <person name="Hildebrand F."/>
            <person name="Pallen M.J."/>
        </authorList>
    </citation>
    <scope>NUCLEOTIDE SEQUENCE</scope>
    <source>
        <strain evidence="4">ChiBcec2-3848</strain>
    </source>
</reference>
<evidence type="ECO:0000313" key="5">
    <source>
        <dbReference type="Proteomes" id="UP000823886"/>
    </source>
</evidence>
<evidence type="ECO:0000256" key="1">
    <source>
        <dbReference type="ARBA" id="ARBA00005336"/>
    </source>
</evidence>
<dbReference type="InterPro" id="IPR036881">
    <property type="entry name" value="Glyco_hydro_3_C_sf"/>
</dbReference>
<comment type="caution">
    <text evidence="4">The sequence shown here is derived from an EMBL/GenBank/DDBJ whole genome shotgun (WGS) entry which is preliminary data.</text>
</comment>
<accession>A0A9D2PNB3</accession>
<dbReference type="PRINTS" id="PR00133">
    <property type="entry name" value="GLHYDRLASE3"/>
</dbReference>
<gene>
    <name evidence="4" type="ORF">H9753_11695</name>
</gene>
<dbReference type="Gene3D" id="3.40.50.1700">
    <property type="entry name" value="Glycoside hydrolase family 3 C-terminal domain"/>
    <property type="match status" value="1"/>
</dbReference>
<feature type="domain" description="Fibronectin type III-like" evidence="3">
    <location>
        <begin position="352"/>
        <end position="427"/>
    </location>
</feature>
<dbReference type="Gene3D" id="3.20.20.300">
    <property type="entry name" value="Glycoside hydrolase, family 3, N-terminal domain"/>
    <property type="match status" value="1"/>
</dbReference>
<sequence>MEKWNRFFYQPCLVLGKNGTRVTGCKEHIQLSRQAAAEGMVLLKNENKMLPFGRGQKLALFGKGTIDYVKGGGGSGDVTVAYTRNLYEGFKIKEAEGKVQIYEPAADFYKKEVEKQYQEGIAPGMTVEPEIPQELLAGARAYTDTAVISICRYSGEGWDRKSSFDTAGGEGDYEEALVKRSSQIFERGDFYLSNAERRMVQTVLQTFPKTAVVLNVGGMVDTEWFKEEQRISSVLLAWQGGMEGGLAAADLLCGDVNPSGKLADTFASSLEDYPSTEGFHESEDYVDYTEDIYVGYRYFETIPGAKEKVNYPFGFGLSYTEFSLVPLKLWVKEDRVKARVQVTNTGKYAGKEVVQLYYKAPKGKLGKPELELAAFEKTRLLLPGESQVVSLDFAVSDMASFDDLGRIAASAFVLEEGIYVFYAGNSVRNLKMFEAVYEVQEDRVVRQAQSRMKPCSLKKRMRNDGTWEELPLGEEPEQEQVLEPMEPASLEGLEPEYRSYPQQYRGELERAGNHFLKEVAQGKITLDEFMEQLTDRELAELLGGQPNTGVANTYGMGNIPRLGVPNVMTADGPAGLRIEPKCQVYTTALPCASMLACTWNTALVEELGAMGAEEVKENNIGIWLTPAMNIHRSPLCGRNFEYYSEDPLVAGKMGAAMVRGIQSQHIAASVKHFAVNNKETNRKDSDSRVSERALREIYLRGFEIVVKEADPWTIMSSYNKINGHRASENKEMLTGILREEWGYQGMVTTDWWTRGEHYKETKAGNDIKMGCGYPGRLLEALEKGLISREEMYVCAKRILEMILKLD</sequence>
<evidence type="ECO:0000259" key="3">
    <source>
        <dbReference type="SMART" id="SM01217"/>
    </source>
</evidence>
<dbReference type="InterPro" id="IPR036962">
    <property type="entry name" value="Glyco_hydro_3_N_sf"/>
</dbReference>
<dbReference type="PANTHER" id="PTHR42715">
    <property type="entry name" value="BETA-GLUCOSIDASE"/>
    <property type="match status" value="1"/>
</dbReference>
<dbReference type="Proteomes" id="UP000823886">
    <property type="component" value="Unassembled WGS sequence"/>
</dbReference>
<dbReference type="SUPFAM" id="SSF51445">
    <property type="entry name" value="(Trans)glycosidases"/>
    <property type="match status" value="1"/>
</dbReference>
<reference evidence="4" key="2">
    <citation type="submission" date="2021-04" db="EMBL/GenBank/DDBJ databases">
        <authorList>
            <person name="Gilroy R."/>
        </authorList>
    </citation>
    <scope>NUCLEOTIDE SEQUENCE</scope>
    <source>
        <strain evidence="4">ChiBcec2-3848</strain>
    </source>
</reference>
<dbReference type="InterPro" id="IPR002772">
    <property type="entry name" value="Glyco_hydro_3_C"/>
</dbReference>
<dbReference type="SMART" id="SM01217">
    <property type="entry name" value="Fn3_like"/>
    <property type="match status" value="1"/>
</dbReference>
<evidence type="ECO:0000256" key="2">
    <source>
        <dbReference type="ARBA" id="ARBA00022801"/>
    </source>
</evidence>
<dbReference type="Pfam" id="PF14310">
    <property type="entry name" value="Fn3-like"/>
    <property type="match status" value="1"/>
</dbReference>
<dbReference type="InterPro" id="IPR013783">
    <property type="entry name" value="Ig-like_fold"/>
</dbReference>
<dbReference type="SUPFAM" id="SSF52279">
    <property type="entry name" value="Beta-D-glucan exohydrolase, C-terminal domain"/>
    <property type="match status" value="1"/>
</dbReference>
<dbReference type="InterPro" id="IPR017853">
    <property type="entry name" value="GH"/>
</dbReference>
<organism evidence="4 5">
    <name type="scientific">Candidatus Blautia merdavium</name>
    <dbReference type="NCBI Taxonomy" id="2838494"/>
    <lineage>
        <taxon>Bacteria</taxon>
        <taxon>Bacillati</taxon>
        <taxon>Bacillota</taxon>
        <taxon>Clostridia</taxon>
        <taxon>Lachnospirales</taxon>
        <taxon>Lachnospiraceae</taxon>
        <taxon>Blautia</taxon>
    </lineage>
</organism>
<dbReference type="Pfam" id="PF00933">
    <property type="entry name" value="Glyco_hydro_3"/>
    <property type="match status" value="1"/>
</dbReference>
<dbReference type="GO" id="GO:0004553">
    <property type="term" value="F:hydrolase activity, hydrolyzing O-glycosyl compounds"/>
    <property type="evidence" value="ECO:0007669"/>
    <property type="project" value="InterPro"/>
</dbReference>
<dbReference type="Gene3D" id="2.60.40.10">
    <property type="entry name" value="Immunoglobulins"/>
    <property type="match status" value="1"/>
</dbReference>
<dbReference type="EMBL" id="DWVZ01000152">
    <property type="protein sequence ID" value="HJC64263.1"/>
    <property type="molecule type" value="Genomic_DNA"/>
</dbReference>
<name>A0A9D2PNB3_9FIRM</name>
<dbReference type="AlphaFoldDB" id="A0A9D2PNB3"/>
<dbReference type="InterPro" id="IPR026891">
    <property type="entry name" value="Fn3-like"/>
</dbReference>